<sequence>MVYMLSSCDEGAVINPTTGKPEIIMFYNQTKGGVDTFDQMCSSMSCCRKSNRWPMTMFYGILNIAFINSYVIYTHNVLSKQEKPLNRREYMKRLSTELSKPSMRSRLEIPTLSRRLRENIENILPQTNQEASQETEEEPPAKVRRYYNLCTTKKKRMSKMTCTKCKKTVCGEHKKDVCNNCL</sequence>
<proteinExistence type="predicted"/>
<keyword evidence="1" id="KW-0812">Transmembrane</keyword>
<evidence type="ECO:0000313" key="4">
    <source>
        <dbReference type="Proteomes" id="UP000494256"/>
    </source>
</evidence>
<evidence type="ECO:0000259" key="2">
    <source>
        <dbReference type="Pfam" id="PF13843"/>
    </source>
</evidence>
<protein>
    <recommendedName>
        <fullName evidence="2">PiggyBac transposable element-derived protein domain-containing protein</fullName>
    </recommendedName>
</protein>
<reference evidence="3 4" key="1">
    <citation type="submission" date="2020-04" db="EMBL/GenBank/DDBJ databases">
        <authorList>
            <person name="Wallbank WR R."/>
            <person name="Pardo Diaz C."/>
            <person name="Kozak K."/>
            <person name="Martin S."/>
            <person name="Jiggins C."/>
            <person name="Moest M."/>
            <person name="Warren A I."/>
            <person name="Byers J.R.P. K."/>
            <person name="Montejo-Kovacevich G."/>
            <person name="Yen C E."/>
        </authorList>
    </citation>
    <scope>NUCLEOTIDE SEQUENCE [LARGE SCALE GENOMIC DNA]</scope>
</reference>
<comment type="caution">
    <text evidence="3">The sequence shown here is derived from an EMBL/GenBank/DDBJ whole genome shotgun (WGS) entry which is preliminary data.</text>
</comment>
<dbReference type="Proteomes" id="UP000494256">
    <property type="component" value="Unassembled WGS sequence"/>
</dbReference>
<dbReference type="PANTHER" id="PTHR46599:SF6">
    <property type="entry name" value="DUAL SPECIFICITY PHOSPHATASE 26"/>
    <property type="match status" value="1"/>
</dbReference>
<name>A0A8S1ATW5_ARCPL</name>
<dbReference type="OrthoDB" id="7411121at2759"/>
<accession>A0A8S1ATW5</accession>
<feature type="domain" description="PiggyBac transposable element-derived protein" evidence="2">
    <location>
        <begin position="17"/>
        <end position="70"/>
    </location>
</feature>
<keyword evidence="1" id="KW-1133">Transmembrane helix</keyword>
<dbReference type="PANTHER" id="PTHR46599">
    <property type="entry name" value="PIGGYBAC TRANSPOSABLE ELEMENT-DERIVED PROTEIN 4"/>
    <property type="match status" value="1"/>
</dbReference>
<keyword evidence="1" id="KW-0472">Membrane</keyword>
<evidence type="ECO:0000256" key="1">
    <source>
        <dbReference type="SAM" id="Phobius"/>
    </source>
</evidence>
<dbReference type="InterPro" id="IPR029526">
    <property type="entry name" value="PGBD"/>
</dbReference>
<dbReference type="AlphaFoldDB" id="A0A8S1ATW5"/>
<dbReference type="EMBL" id="CADEBD010000347">
    <property type="protein sequence ID" value="CAB3250198.1"/>
    <property type="molecule type" value="Genomic_DNA"/>
</dbReference>
<dbReference type="Pfam" id="PF13843">
    <property type="entry name" value="DDE_Tnp_1_7"/>
    <property type="match status" value="1"/>
</dbReference>
<organism evidence="3 4">
    <name type="scientific">Arctia plantaginis</name>
    <name type="common">Wood tiger moth</name>
    <name type="synonym">Phalaena plantaginis</name>
    <dbReference type="NCBI Taxonomy" id="874455"/>
    <lineage>
        <taxon>Eukaryota</taxon>
        <taxon>Metazoa</taxon>
        <taxon>Ecdysozoa</taxon>
        <taxon>Arthropoda</taxon>
        <taxon>Hexapoda</taxon>
        <taxon>Insecta</taxon>
        <taxon>Pterygota</taxon>
        <taxon>Neoptera</taxon>
        <taxon>Endopterygota</taxon>
        <taxon>Lepidoptera</taxon>
        <taxon>Glossata</taxon>
        <taxon>Ditrysia</taxon>
        <taxon>Noctuoidea</taxon>
        <taxon>Erebidae</taxon>
        <taxon>Arctiinae</taxon>
        <taxon>Arctia</taxon>
    </lineage>
</organism>
<evidence type="ECO:0000313" key="3">
    <source>
        <dbReference type="EMBL" id="CAB3250198.1"/>
    </source>
</evidence>
<gene>
    <name evidence="3" type="ORF">APLA_LOCUS13020</name>
</gene>
<feature type="transmembrane region" description="Helical" evidence="1">
    <location>
        <begin position="58"/>
        <end position="78"/>
    </location>
</feature>